<protein>
    <submittedName>
        <fullName evidence="1">Uncharacterized protein</fullName>
    </submittedName>
</protein>
<accession>A0ACB7ZYE3</accession>
<comment type="caution">
    <text evidence="1">The sequence shown here is derived from an EMBL/GenBank/DDBJ whole genome shotgun (WGS) entry which is preliminary data.</text>
</comment>
<evidence type="ECO:0000313" key="2">
    <source>
        <dbReference type="Proteomes" id="UP000790377"/>
    </source>
</evidence>
<organism evidence="1 2">
    <name type="scientific">Hygrophoropsis aurantiaca</name>
    <dbReference type="NCBI Taxonomy" id="72124"/>
    <lineage>
        <taxon>Eukaryota</taxon>
        <taxon>Fungi</taxon>
        <taxon>Dikarya</taxon>
        <taxon>Basidiomycota</taxon>
        <taxon>Agaricomycotina</taxon>
        <taxon>Agaricomycetes</taxon>
        <taxon>Agaricomycetidae</taxon>
        <taxon>Boletales</taxon>
        <taxon>Coniophorineae</taxon>
        <taxon>Hygrophoropsidaceae</taxon>
        <taxon>Hygrophoropsis</taxon>
    </lineage>
</organism>
<dbReference type="Proteomes" id="UP000790377">
    <property type="component" value="Unassembled WGS sequence"/>
</dbReference>
<reference evidence="1" key="1">
    <citation type="journal article" date="2021" name="New Phytol.">
        <title>Evolutionary innovations through gain and loss of genes in the ectomycorrhizal Boletales.</title>
        <authorList>
            <person name="Wu G."/>
            <person name="Miyauchi S."/>
            <person name="Morin E."/>
            <person name="Kuo A."/>
            <person name="Drula E."/>
            <person name="Varga T."/>
            <person name="Kohler A."/>
            <person name="Feng B."/>
            <person name="Cao Y."/>
            <person name="Lipzen A."/>
            <person name="Daum C."/>
            <person name="Hundley H."/>
            <person name="Pangilinan J."/>
            <person name="Johnson J."/>
            <person name="Barry K."/>
            <person name="LaButti K."/>
            <person name="Ng V."/>
            <person name="Ahrendt S."/>
            <person name="Min B."/>
            <person name="Choi I.G."/>
            <person name="Park H."/>
            <person name="Plett J.M."/>
            <person name="Magnuson J."/>
            <person name="Spatafora J.W."/>
            <person name="Nagy L.G."/>
            <person name="Henrissat B."/>
            <person name="Grigoriev I.V."/>
            <person name="Yang Z.L."/>
            <person name="Xu J."/>
            <person name="Martin F.M."/>
        </authorList>
    </citation>
    <scope>NUCLEOTIDE SEQUENCE</scope>
    <source>
        <strain evidence="1">ATCC 28755</strain>
    </source>
</reference>
<feature type="non-terminal residue" evidence="1">
    <location>
        <position position="52"/>
    </location>
</feature>
<sequence>MDTVVVPSKESAVLGLIELIALFPSTTYFFINSWTWGYEDILKGIARAFESK</sequence>
<name>A0ACB7ZYE3_9AGAM</name>
<proteinExistence type="predicted"/>
<keyword evidence="2" id="KW-1185">Reference proteome</keyword>
<gene>
    <name evidence="1" type="ORF">BJ138DRAFT_1164185</name>
</gene>
<evidence type="ECO:0000313" key="1">
    <source>
        <dbReference type="EMBL" id="KAH7905734.1"/>
    </source>
</evidence>
<dbReference type="EMBL" id="MU268132">
    <property type="protein sequence ID" value="KAH7905734.1"/>
    <property type="molecule type" value="Genomic_DNA"/>
</dbReference>